<keyword evidence="7" id="KW-0067">ATP-binding</keyword>
<organism evidence="9 10">
    <name type="scientific">Orchesella cincta</name>
    <name type="common">Springtail</name>
    <name type="synonym">Podura cincta</name>
    <dbReference type="NCBI Taxonomy" id="48709"/>
    <lineage>
        <taxon>Eukaryota</taxon>
        <taxon>Metazoa</taxon>
        <taxon>Ecdysozoa</taxon>
        <taxon>Arthropoda</taxon>
        <taxon>Hexapoda</taxon>
        <taxon>Collembola</taxon>
        <taxon>Entomobryomorpha</taxon>
        <taxon>Entomobryoidea</taxon>
        <taxon>Orchesellidae</taxon>
        <taxon>Orchesellinae</taxon>
        <taxon>Orchesella</taxon>
    </lineage>
</organism>
<gene>
    <name evidence="9" type="ORF">Ocin01_08240</name>
</gene>
<evidence type="ECO:0000256" key="1">
    <source>
        <dbReference type="ARBA" id="ARBA00004496"/>
    </source>
</evidence>
<dbReference type="CDD" id="cd01428">
    <property type="entry name" value="ADK"/>
    <property type="match status" value="1"/>
</dbReference>
<name>A0A1D2MZM2_ORCCI</name>
<dbReference type="SUPFAM" id="SSF52540">
    <property type="entry name" value="P-loop containing nucleoside triphosphate hydrolases"/>
    <property type="match status" value="1"/>
</dbReference>
<keyword evidence="5" id="KW-0547">Nucleotide-binding</keyword>
<dbReference type="InterPro" id="IPR027417">
    <property type="entry name" value="P-loop_NTPase"/>
</dbReference>
<dbReference type="GO" id="GO:0005524">
    <property type="term" value="F:ATP binding"/>
    <property type="evidence" value="ECO:0007669"/>
    <property type="project" value="UniProtKB-KW"/>
</dbReference>
<dbReference type="EMBL" id="LJIJ01000354">
    <property type="protein sequence ID" value="ODM98438.1"/>
    <property type="molecule type" value="Genomic_DNA"/>
</dbReference>
<dbReference type="GO" id="GO:0005737">
    <property type="term" value="C:cytoplasm"/>
    <property type="evidence" value="ECO:0007669"/>
    <property type="project" value="UniProtKB-SubCell"/>
</dbReference>
<evidence type="ECO:0000256" key="4">
    <source>
        <dbReference type="ARBA" id="ARBA00022679"/>
    </source>
</evidence>
<evidence type="ECO:0000256" key="6">
    <source>
        <dbReference type="ARBA" id="ARBA00022777"/>
    </source>
</evidence>
<dbReference type="Proteomes" id="UP000094527">
    <property type="component" value="Unassembled WGS sequence"/>
</dbReference>
<reference evidence="9 10" key="1">
    <citation type="journal article" date="2016" name="Genome Biol. Evol.">
        <title>Gene Family Evolution Reflects Adaptation to Soil Environmental Stressors in the Genome of the Collembolan Orchesella cincta.</title>
        <authorList>
            <person name="Faddeeva-Vakhrusheva A."/>
            <person name="Derks M.F."/>
            <person name="Anvar S.Y."/>
            <person name="Agamennone V."/>
            <person name="Suring W."/>
            <person name="Smit S."/>
            <person name="van Straalen N.M."/>
            <person name="Roelofs D."/>
        </authorList>
    </citation>
    <scope>NUCLEOTIDE SEQUENCE [LARGE SCALE GENOMIC DNA]</scope>
    <source>
        <tissue evidence="9">Mixed pool</tissue>
    </source>
</reference>
<evidence type="ECO:0000256" key="8">
    <source>
        <dbReference type="RuleBase" id="RU003330"/>
    </source>
</evidence>
<protein>
    <recommendedName>
        <fullName evidence="2">adenylate kinase</fullName>
        <ecNumber evidence="2">2.7.4.3</ecNumber>
    </recommendedName>
</protein>
<evidence type="ECO:0000256" key="3">
    <source>
        <dbReference type="ARBA" id="ARBA00022490"/>
    </source>
</evidence>
<dbReference type="Gene3D" id="3.40.50.300">
    <property type="entry name" value="P-loop containing nucleotide triphosphate hydrolases"/>
    <property type="match status" value="1"/>
</dbReference>
<keyword evidence="3" id="KW-0963">Cytoplasm</keyword>
<dbReference type="STRING" id="48709.A0A1D2MZM2"/>
<dbReference type="HAMAP" id="MF_00235">
    <property type="entry name" value="Adenylate_kinase_Adk"/>
    <property type="match status" value="1"/>
</dbReference>
<dbReference type="PANTHER" id="PTHR23359">
    <property type="entry name" value="NUCLEOTIDE KINASE"/>
    <property type="match status" value="1"/>
</dbReference>
<dbReference type="PROSITE" id="PS00113">
    <property type="entry name" value="ADENYLATE_KINASE"/>
    <property type="match status" value="1"/>
</dbReference>
<evidence type="ECO:0000313" key="9">
    <source>
        <dbReference type="EMBL" id="ODM98438.1"/>
    </source>
</evidence>
<evidence type="ECO:0000256" key="5">
    <source>
        <dbReference type="ARBA" id="ARBA00022741"/>
    </source>
</evidence>
<accession>A0A1D2MZM2</accession>
<comment type="similarity">
    <text evidence="8">Belongs to the adenylate kinase family.</text>
</comment>
<evidence type="ECO:0000313" key="10">
    <source>
        <dbReference type="Proteomes" id="UP000094527"/>
    </source>
</evidence>
<sequence length="200" mass="22025">MSDLEALRSSKIPIVWVLGGPGSGKGTQCARLVEKYGFQHLSSGDLLRDEVQSGSDKGKEINEMMVKGMLVPRQVVLDLLKQAMLKNLATAKGYLIDGYPREVEQGEDFEKDIAPCSLVLYFDCKDETMTQRLLGRAASSGRADDNEETIKKRLVTFHNCSEPVIAKYTQKVVIICADTDPDTIFGQCTASVDKVLTTCK</sequence>
<dbReference type="GO" id="GO:0004017">
    <property type="term" value="F:AMP kinase activity"/>
    <property type="evidence" value="ECO:0007669"/>
    <property type="project" value="UniProtKB-EC"/>
</dbReference>
<keyword evidence="6 8" id="KW-0418">Kinase</keyword>
<evidence type="ECO:0000256" key="7">
    <source>
        <dbReference type="ARBA" id="ARBA00022840"/>
    </source>
</evidence>
<dbReference type="OrthoDB" id="442176at2759"/>
<dbReference type="PRINTS" id="PR00094">
    <property type="entry name" value="ADENYLTKNASE"/>
</dbReference>
<dbReference type="AlphaFoldDB" id="A0A1D2MZM2"/>
<dbReference type="InterPro" id="IPR033690">
    <property type="entry name" value="Adenylat_kinase_CS"/>
</dbReference>
<comment type="subcellular location">
    <subcellularLocation>
        <location evidence="1">Cytoplasm</location>
    </subcellularLocation>
</comment>
<evidence type="ECO:0000256" key="2">
    <source>
        <dbReference type="ARBA" id="ARBA00012955"/>
    </source>
</evidence>
<dbReference type="FunFam" id="3.40.50.300:FF:000315">
    <property type="entry name" value="Adenylate kinase 1"/>
    <property type="match status" value="1"/>
</dbReference>
<keyword evidence="4 8" id="KW-0808">Transferase</keyword>
<proteinExistence type="inferred from homology"/>
<dbReference type="OMA" id="GTQCDRM"/>
<dbReference type="InterPro" id="IPR000850">
    <property type="entry name" value="Adenylat/UMP-CMP_kin"/>
</dbReference>
<comment type="caution">
    <text evidence="9">The sequence shown here is derived from an EMBL/GenBank/DDBJ whole genome shotgun (WGS) entry which is preliminary data.</text>
</comment>
<dbReference type="Pfam" id="PF00406">
    <property type="entry name" value="ADK"/>
    <property type="match status" value="1"/>
</dbReference>
<keyword evidence="10" id="KW-1185">Reference proteome</keyword>
<dbReference type="EC" id="2.7.4.3" evidence="2"/>